<keyword evidence="5" id="KW-0839">Vasoconstrictor</keyword>
<reference evidence="8" key="1">
    <citation type="submission" date="2025-08" db="UniProtKB">
        <authorList>
            <consortium name="Ensembl"/>
        </authorList>
    </citation>
    <scope>IDENTIFICATION</scope>
</reference>
<dbReference type="InterPro" id="IPR001928">
    <property type="entry name" value="Endothln-like_toxin"/>
</dbReference>
<dbReference type="GO" id="GO:0005179">
    <property type="term" value="F:hormone activity"/>
    <property type="evidence" value="ECO:0007669"/>
    <property type="project" value="TreeGrafter"/>
</dbReference>
<feature type="compositionally biased region" description="Basic and acidic residues" evidence="6">
    <location>
        <begin position="121"/>
        <end position="133"/>
    </location>
</feature>
<keyword evidence="9" id="KW-1185">Reference proteome</keyword>
<dbReference type="Ensembl" id="ENSSDUT00000018027.1">
    <property type="protein sequence ID" value="ENSSDUP00000017703.1"/>
    <property type="gene ID" value="ENSSDUG00000012937.1"/>
</dbReference>
<dbReference type="GO" id="GO:0019229">
    <property type="term" value="P:regulation of vasoconstriction"/>
    <property type="evidence" value="ECO:0007669"/>
    <property type="project" value="InterPro"/>
</dbReference>
<dbReference type="Pfam" id="PF00322">
    <property type="entry name" value="Endothelin"/>
    <property type="match status" value="1"/>
</dbReference>
<evidence type="ECO:0000313" key="8">
    <source>
        <dbReference type="Ensembl" id="ENSSDUP00000017703.1"/>
    </source>
</evidence>
<keyword evidence="3" id="KW-0964">Secreted</keyword>
<dbReference type="InterPro" id="IPR019764">
    <property type="entry name" value="Endothelin_toxin_CS"/>
</dbReference>
<evidence type="ECO:0000256" key="4">
    <source>
        <dbReference type="ARBA" id="ARBA00022858"/>
    </source>
</evidence>
<dbReference type="InterPro" id="IPR020475">
    <property type="entry name" value="Endothelin"/>
</dbReference>
<comment type="subcellular location">
    <subcellularLocation>
        <location evidence="1">Secreted</location>
    </subcellularLocation>
</comment>
<comment type="similarity">
    <text evidence="2">Belongs to the endothelin/sarafotoxin family.</text>
</comment>
<dbReference type="PROSITE" id="PS00270">
    <property type="entry name" value="ENDOTHELIN"/>
    <property type="match status" value="2"/>
</dbReference>
<dbReference type="GO" id="GO:0014826">
    <property type="term" value="P:vein smooth muscle contraction"/>
    <property type="evidence" value="ECO:0007669"/>
    <property type="project" value="TreeGrafter"/>
</dbReference>
<evidence type="ECO:0000256" key="3">
    <source>
        <dbReference type="ARBA" id="ARBA00022525"/>
    </source>
</evidence>
<dbReference type="PRINTS" id="PR00365">
    <property type="entry name" value="ENDOTHELIN"/>
</dbReference>
<feature type="domain" description="Endothelin-like toxin" evidence="7">
    <location>
        <begin position="31"/>
        <end position="52"/>
    </location>
</feature>
<evidence type="ECO:0000313" key="9">
    <source>
        <dbReference type="Proteomes" id="UP000261420"/>
    </source>
</evidence>
<evidence type="ECO:0000256" key="1">
    <source>
        <dbReference type="ARBA" id="ARBA00004613"/>
    </source>
</evidence>
<dbReference type="PANTHER" id="PTHR13874:SF9">
    <property type="entry name" value="ENDOTHELIN-2"/>
    <property type="match status" value="1"/>
</dbReference>
<evidence type="ECO:0000256" key="5">
    <source>
        <dbReference type="ARBA" id="ARBA00023322"/>
    </source>
</evidence>
<keyword evidence="4" id="KW-0838">Vasoactive</keyword>
<dbReference type="AlphaFoldDB" id="A0A3B4UHK8"/>
<dbReference type="GO" id="GO:0003100">
    <property type="term" value="P:regulation of systemic arterial blood pressure by endothelin"/>
    <property type="evidence" value="ECO:0007669"/>
    <property type="project" value="TreeGrafter"/>
</dbReference>
<dbReference type="PANTHER" id="PTHR13874">
    <property type="entry name" value="ENDOTHELIN"/>
    <property type="match status" value="1"/>
</dbReference>
<dbReference type="SMART" id="SM00272">
    <property type="entry name" value="END"/>
    <property type="match status" value="2"/>
</dbReference>
<evidence type="ECO:0000256" key="6">
    <source>
        <dbReference type="SAM" id="MobiDB-lite"/>
    </source>
</evidence>
<dbReference type="GO" id="GO:0006874">
    <property type="term" value="P:intracellular calcium ion homeostasis"/>
    <property type="evidence" value="ECO:0007669"/>
    <property type="project" value="TreeGrafter"/>
</dbReference>
<accession>A0A3B4UHK8</accession>
<evidence type="ECO:0000256" key="2">
    <source>
        <dbReference type="ARBA" id="ARBA00010959"/>
    </source>
</evidence>
<organism evidence="8 9">
    <name type="scientific">Seriola dumerili</name>
    <name type="common">Greater amberjack</name>
    <name type="synonym">Caranx dumerili</name>
    <dbReference type="NCBI Taxonomy" id="41447"/>
    <lineage>
        <taxon>Eukaryota</taxon>
        <taxon>Metazoa</taxon>
        <taxon>Chordata</taxon>
        <taxon>Craniata</taxon>
        <taxon>Vertebrata</taxon>
        <taxon>Euteleostomi</taxon>
        <taxon>Actinopterygii</taxon>
        <taxon>Neopterygii</taxon>
        <taxon>Teleostei</taxon>
        <taxon>Neoteleostei</taxon>
        <taxon>Acanthomorphata</taxon>
        <taxon>Carangaria</taxon>
        <taxon>Carangiformes</taxon>
        <taxon>Carangidae</taxon>
        <taxon>Seriola</taxon>
    </lineage>
</organism>
<evidence type="ECO:0000259" key="7">
    <source>
        <dbReference type="SMART" id="SM00272"/>
    </source>
</evidence>
<sequence>MILLPPKPRTYHWPVGLAWLELMFTEMRTKRCACSSLLDSECHYFCHLDIIWINTPSKTTVYGLGSILARRRRSTGRCTCAKADDQSCTNFCQHSFSQEAQDSSGFSEGDHSLNNAGVEATRVREREREQRRGGRERAAERCVRCRKAEAPQRCLFVPGWKTQQAHHGDQMVAQH</sequence>
<feature type="region of interest" description="Disordered" evidence="6">
    <location>
        <begin position="103"/>
        <end position="133"/>
    </location>
</feature>
<reference evidence="8" key="2">
    <citation type="submission" date="2025-09" db="UniProtKB">
        <authorList>
            <consortium name="Ensembl"/>
        </authorList>
    </citation>
    <scope>IDENTIFICATION</scope>
</reference>
<name>A0A3B4UHK8_SERDU</name>
<protein>
    <recommendedName>
        <fullName evidence="7">Endothelin-like toxin domain-containing protein</fullName>
    </recommendedName>
</protein>
<feature type="domain" description="Endothelin-like toxin" evidence="7">
    <location>
        <begin position="77"/>
        <end position="98"/>
    </location>
</feature>
<dbReference type="GeneTree" id="ENSGT00950000183053"/>
<dbReference type="Proteomes" id="UP000261420">
    <property type="component" value="Unplaced"/>
</dbReference>
<dbReference type="GO" id="GO:0031708">
    <property type="term" value="F:endothelin B receptor binding"/>
    <property type="evidence" value="ECO:0007669"/>
    <property type="project" value="TreeGrafter"/>
</dbReference>
<proteinExistence type="inferred from homology"/>
<dbReference type="GO" id="GO:0005615">
    <property type="term" value="C:extracellular space"/>
    <property type="evidence" value="ECO:0007669"/>
    <property type="project" value="TreeGrafter"/>
</dbReference>